<dbReference type="PROSITE" id="PS00622">
    <property type="entry name" value="HTH_LUXR_1"/>
    <property type="match status" value="1"/>
</dbReference>
<evidence type="ECO:0000256" key="3">
    <source>
        <dbReference type="PROSITE-ProRule" id="PRU00169"/>
    </source>
</evidence>
<feature type="domain" description="Response regulatory" evidence="5">
    <location>
        <begin position="3"/>
        <end position="119"/>
    </location>
</feature>
<dbReference type="RefSeq" id="WP_345972057.1">
    <property type="nucleotide sequence ID" value="NZ_CP147920.1"/>
</dbReference>
<dbReference type="EMBL" id="CP147920">
    <property type="protein sequence ID" value="XAU14309.1"/>
    <property type="molecule type" value="Genomic_DNA"/>
</dbReference>
<dbReference type="SMART" id="SM00421">
    <property type="entry name" value="HTH_LUXR"/>
    <property type="match status" value="1"/>
</dbReference>
<dbReference type="InterPro" id="IPR039420">
    <property type="entry name" value="WalR-like"/>
</dbReference>
<evidence type="ECO:0000259" key="4">
    <source>
        <dbReference type="PROSITE" id="PS50043"/>
    </source>
</evidence>
<accession>A0ABZ3H9K8</accession>
<gene>
    <name evidence="6" type="ORF">WCY31_08565</name>
</gene>
<dbReference type="InterPro" id="IPR000792">
    <property type="entry name" value="Tscrpt_reg_LuxR_C"/>
</dbReference>
<dbReference type="Pfam" id="PF00072">
    <property type="entry name" value="Response_reg"/>
    <property type="match status" value="1"/>
</dbReference>
<dbReference type="Pfam" id="PF00196">
    <property type="entry name" value="GerE"/>
    <property type="match status" value="1"/>
</dbReference>
<proteinExistence type="predicted"/>
<keyword evidence="2" id="KW-0238">DNA-binding</keyword>
<dbReference type="InterPro" id="IPR058245">
    <property type="entry name" value="NreC/VraR/RcsB-like_REC"/>
</dbReference>
<dbReference type="SUPFAM" id="SSF52172">
    <property type="entry name" value="CheY-like"/>
    <property type="match status" value="1"/>
</dbReference>
<evidence type="ECO:0000256" key="1">
    <source>
        <dbReference type="ARBA" id="ARBA00022553"/>
    </source>
</evidence>
<feature type="domain" description="HTH luxR-type" evidence="4">
    <location>
        <begin position="143"/>
        <end position="208"/>
    </location>
</feature>
<dbReference type="PANTHER" id="PTHR43214">
    <property type="entry name" value="TWO-COMPONENT RESPONSE REGULATOR"/>
    <property type="match status" value="1"/>
</dbReference>
<evidence type="ECO:0000256" key="2">
    <source>
        <dbReference type="ARBA" id="ARBA00023125"/>
    </source>
</evidence>
<feature type="modified residue" description="4-aspartylphosphate" evidence="3">
    <location>
        <position position="54"/>
    </location>
</feature>
<sequence length="212" mass="23195">MLNIIIADDHEIVRSGLIMLIEQQEEMSVAANASSFDELMALLANGEYALLILDLNLGDKNGMESIESVSVRHPTLPILVLSAYPEDPYALQAFRAGASGYLNKAVIGAELIRAIATVAKGKKYISPTLEETMPYGTDLDKQETAMTAALSKRELEVLSLIARGLSYKEIAAELGVSPKTVSTYRTRILEKLNLSSTTDLLRFAFEHDIAVY</sequence>
<keyword evidence="7" id="KW-1185">Reference proteome</keyword>
<dbReference type="CDD" id="cd17535">
    <property type="entry name" value="REC_NarL-like"/>
    <property type="match status" value="1"/>
</dbReference>
<evidence type="ECO:0000259" key="5">
    <source>
        <dbReference type="PROSITE" id="PS50110"/>
    </source>
</evidence>
<dbReference type="InterPro" id="IPR016032">
    <property type="entry name" value="Sig_transdc_resp-reg_C-effctor"/>
</dbReference>
<dbReference type="SMART" id="SM00448">
    <property type="entry name" value="REC"/>
    <property type="match status" value="1"/>
</dbReference>
<reference evidence="6 7" key="1">
    <citation type="submission" date="2024-03" db="EMBL/GenBank/DDBJ databases">
        <title>Sulfurimonas sp. HSL3-1.</title>
        <authorList>
            <person name="Wang S."/>
        </authorList>
    </citation>
    <scope>NUCLEOTIDE SEQUENCE [LARGE SCALE GENOMIC DNA]</scope>
    <source>
        <strain evidence="6 7">HSL3-1</strain>
    </source>
</reference>
<dbReference type="PRINTS" id="PR00038">
    <property type="entry name" value="HTHLUXR"/>
</dbReference>
<evidence type="ECO:0000313" key="7">
    <source>
        <dbReference type="Proteomes" id="UP001447842"/>
    </source>
</evidence>
<dbReference type="SUPFAM" id="SSF46894">
    <property type="entry name" value="C-terminal effector domain of the bipartite response regulators"/>
    <property type="match status" value="1"/>
</dbReference>
<dbReference type="PANTHER" id="PTHR43214:SF43">
    <property type="entry name" value="TWO-COMPONENT RESPONSE REGULATOR"/>
    <property type="match status" value="1"/>
</dbReference>
<dbReference type="PROSITE" id="PS50043">
    <property type="entry name" value="HTH_LUXR_2"/>
    <property type="match status" value="1"/>
</dbReference>
<name>A0ABZ3H9K8_9BACT</name>
<dbReference type="InterPro" id="IPR001789">
    <property type="entry name" value="Sig_transdc_resp-reg_receiver"/>
</dbReference>
<dbReference type="Proteomes" id="UP001447842">
    <property type="component" value="Chromosome"/>
</dbReference>
<dbReference type="Gene3D" id="3.40.50.2300">
    <property type="match status" value="1"/>
</dbReference>
<protein>
    <submittedName>
        <fullName evidence="6">Response regulator transcription factor</fullName>
    </submittedName>
</protein>
<keyword evidence="1 3" id="KW-0597">Phosphoprotein</keyword>
<dbReference type="PROSITE" id="PS50110">
    <property type="entry name" value="RESPONSE_REGULATORY"/>
    <property type="match status" value="1"/>
</dbReference>
<evidence type="ECO:0000313" key="6">
    <source>
        <dbReference type="EMBL" id="XAU14309.1"/>
    </source>
</evidence>
<dbReference type="InterPro" id="IPR011006">
    <property type="entry name" value="CheY-like_superfamily"/>
</dbReference>
<organism evidence="6 7">
    <name type="scientific">Sulfurimonas diazotrophicus</name>
    <dbReference type="NCBI Taxonomy" id="3131939"/>
    <lineage>
        <taxon>Bacteria</taxon>
        <taxon>Pseudomonadati</taxon>
        <taxon>Campylobacterota</taxon>
        <taxon>Epsilonproteobacteria</taxon>
        <taxon>Campylobacterales</taxon>
        <taxon>Sulfurimonadaceae</taxon>
        <taxon>Sulfurimonas</taxon>
    </lineage>
</organism>
<dbReference type="CDD" id="cd06170">
    <property type="entry name" value="LuxR_C_like"/>
    <property type="match status" value="1"/>
</dbReference>